<protein>
    <recommendedName>
        <fullName evidence="5">Kelch repeat-containing protein</fullName>
    </recommendedName>
</protein>
<organism evidence="3 4">
    <name type="scientific">Desulfatibacillum aliphaticivorans</name>
    <dbReference type="NCBI Taxonomy" id="218208"/>
    <lineage>
        <taxon>Bacteria</taxon>
        <taxon>Pseudomonadati</taxon>
        <taxon>Thermodesulfobacteriota</taxon>
        <taxon>Desulfobacteria</taxon>
        <taxon>Desulfobacterales</taxon>
        <taxon>Desulfatibacillaceae</taxon>
        <taxon>Desulfatibacillum</taxon>
    </lineage>
</organism>
<dbReference type="eggNOG" id="COG3386">
    <property type="taxonomic scope" value="Bacteria"/>
</dbReference>
<accession>B8FGD8</accession>
<dbReference type="PANTHER" id="PTHR24412:SF489">
    <property type="entry name" value="RING FINGER DOMAIN AND KELCH REPEAT-CONTAINING PROTEIN DDB_G0271372"/>
    <property type="match status" value="1"/>
</dbReference>
<dbReference type="Proteomes" id="UP000000739">
    <property type="component" value="Chromosome"/>
</dbReference>
<dbReference type="RefSeq" id="WP_015946895.1">
    <property type="nucleotide sequence ID" value="NC_011768.1"/>
</dbReference>
<dbReference type="SUPFAM" id="SSF117281">
    <property type="entry name" value="Kelch motif"/>
    <property type="match status" value="1"/>
</dbReference>
<dbReference type="EMBL" id="CP001322">
    <property type="protein sequence ID" value="ACL03818.1"/>
    <property type="molecule type" value="Genomic_DNA"/>
</dbReference>
<reference evidence="3 4" key="1">
    <citation type="journal article" date="2012" name="Environ. Microbiol.">
        <title>The genome sequence of Desulfatibacillum alkenivorans AK-01: a blueprint for anaerobic alkane oxidation.</title>
        <authorList>
            <person name="Callaghan A.V."/>
            <person name="Morris B.E."/>
            <person name="Pereira I.A."/>
            <person name="McInerney M.J."/>
            <person name="Austin R.N."/>
            <person name="Groves J.T."/>
            <person name="Kukor J.J."/>
            <person name="Suflita J.M."/>
            <person name="Young L.Y."/>
            <person name="Zylstra G.J."/>
            <person name="Wawrik B."/>
        </authorList>
    </citation>
    <scope>NUCLEOTIDE SEQUENCE [LARGE SCALE GENOMIC DNA]</scope>
    <source>
        <strain evidence="3 4">AK-01</strain>
    </source>
</reference>
<evidence type="ECO:0000313" key="3">
    <source>
        <dbReference type="EMBL" id="ACL03818.1"/>
    </source>
</evidence>
<dbReference type="KEGG" id="dal:Dalk_2124"/>
<keyword evidence="2" id="KW-0677">Repeat</keyword>
<evidence type="ECO:0008006" key="5">
    <source>
        <dbReference type="Google" id="ProtNLM"/>
    </source>
</evidence>
<evidence type="ECO:0000313" key="4">
    <source>
        <dbReference type="Proteomes" id="UP000000739"/>
    </source>
</evidence>
<name>B8FGD8_DESAL</name>
<sequence>MLDKEGFRFIAQSECKTALFALLITCCLYSPSFACWENGFSVETVGAFSGYQQGCASVEVDGIVYLAGGYIEHQNIYTHNLNTGQGNDLGQTLPYEMSQFAGAATEDGIIYFTPSCSFPSGGRSKLVRYNPSTNECVEISNGFPEDTARAGMIRGPDGFLYTYGGQNSSGYHGKIYRLDPSDESFDLAASVPDQLDWSTPAVFANNGLLYIFSYISQTYDVYSFDPSTGQIATASDISSYFTTNNLSVCGLPWVCEDSIFLFAHDRANSTLTLFRFNTQDNTFSNTNLNFPNCLASFWTIAKETSIFIIGGALCPDFSDYSESVYKIAPYCAPVTKPYVFMAGKPAKADEMNENFNVLLEEANSINCELEKLKSWAESMGYSP</sequence>
<evidence type="ECO:0000256" key="2">
    <source>
        <dbReference type="ARBA" id="ARBA00022737"/>
    </source>
</evidence>
<dbReference type="AlphaFoldDB" id="B8FGD8"/>
<dbReference type="HOGENOM" id="CLU_715194_0_0_7"/>
<evidence type="ECO:0000256" key="1">
    <source>
        <dbReference type="ARBA" id="ARBA00022441"/>
    </source>
</evidence>
<dbReference type="PANTHER" id="PTHR24412">
    <property type="entry name" value="KELCH PROTEIN"/>
    <property type="match status" value="1"/>
</dbReference>
<keyword evidence="1" id="KW-0880">Kelch repeat</keyword>
<gene>
    <name evidence="3" type="ordered locus">Dalk_2124</name>
</gene>
<dbReference type="InterPro" id="IPR015915">
    <property type="entry name" value="Kelch-typ_b-propeller"/>
</dbReference>
<keyword evidence="4" id="KW-1185">Reference proteome</keyword>
<dbReference type="Gene3D" id="2.120.10.80">
    <property type="entry name" value="Kelch-type beta propeller"/>
    <property type="match status" value="1"/>
</dbReference>
<proteinExistence type="predicted"/>